<dbReference type="EMBL" id="ODYU01001029">
    <property type="protein sequence ID" value="SOQ36681.1"/>
    <property type="molecule type" value="Genomic_DNA"/>
</dbReference>
<reference evidence="1" key="1">
    <citation type="submission" date="2016-07" db="EMBL/GenBank/DDBJ databases">
        <authorList>
            <person name="Bretaudeau A."/>
        </authorList>
    </citation>
    <scope>NUCLEOTIDE SEQUENCE</scope>
    <source>
        <strain evidence="1">Rice</strain>
        <tissue evidence="1">Whole body</tissue>
    </source>
</reference>
<evidence type="ECO:0000313" key="1">
    <source>
        <dbReference type="EMBL" id="SOQ36681.1"/>
    </source>
</evidence>
<name>A0A2H1V783_SPOFR</name>
<gene>
    <name evidence="1" type="ORF">SFRICE_012520</name>
</gene>
<proteinExistence type="predicted"/>
<accession>A0A2H1V783</accession>
<sequence>MTFQTQGTYSNSTKNEVSSETSQIAYYNSIYCELSTGVPTPVLESRTTNPGVVAGVFGHRQRLELSALELHFGGTTDLCIFLVDLNF</sequence>
<organism evidence="1">
    <name type="scientific">Spodoptera frugiperda</name>
    <name type="common">Fall armyworm</name>
    <dbReference type="NCBI Taxonomy" id="7108"/>
    <lineage>
        <taxon>Eukaryota</taxon>
        <taxon>Metazoa</taxon>
        <taxon>Ecdysozoa</taxon>
        <taxon>Arthropoda</taxon>
        <taxon>Hexapoda</taxon>
        <taxon>Insecta</taxon>
        <taxon>Pterygota</taxon>
        <taxon>Neoptera</taxon>
        <taxon>Endopterygota</taxon>
        <taxon>Lepidoptera</taxon>
        <taxon>Glossata</taxon>
        <taxon>Ditrysia</taxon>
        <taxon>Noctuoidea</taxon>
        <taxon>Noctuidae</taxon>
        <taxon>Amphipyrinae</taxon>
        <taxon>Spodoptera</taxon>
    </lineage>
</organism>
<protein>
    <submittedName>
        <fullName evidence="1">SFRICE_012520</fullName>
    </submittedName>
</protein>
<dbReference type="AlphaFoldDB" id="A0A2H1V783"/>